<feature type="transmembrane region" description="Helical" evidence="2">
    <location>
        <begin position="1046"/>
        <end position="1068"/>
    </location>
</feature>
<protein>
    <submittedName>
        <fullName evidence="3">Putative integral membrane protein</fullName>
    </submittedName>
</protein>
<name>A0A504XG14_LEIDO</name>
<comment type="caution">
    <text evidence="3">The sequence shown here is derived from an EMBL/GenBank/DDBJ whole genome shotgun (WGS) entry which is preliminary data.</text>
</comment>
<sequence length="1602" mass="170398">MATAAAEAACVTCSTALCSSSTLSVDPMKRRSGSHRMDKTTPASRSEGSACTASYSGSAVLAEHHRTRPSVHGFGRGDSREARWTHRPRRALRLTKRAAVCVLYLLLPFLLYHSTPPSASQRLPPARASITAATASICAPFLFVRAVEYDLTLAFQTNDYVDNVCVPGATAARTSLRAPPTAARGSAMKEAAVAPTASTAPAAAIDLSACPYYPLWSLLAGVSSFGETARVDGGNVDAAAAIPGDLTSTLSGSRNALTYYYQVLNTDDFFFMLQGCTIQITIDGDVPPSYAYNSFQRYADAYALNVSATGKDGSISGGSGGRGSLAFPAGTRASDTEGDGDEAYPNITLRTAFFFWNQPRLHCAYNAPALMSMMPADGEVAAGRPVASSAGPLYPSCAASMPPPKNILPSGGRNTTLTVNYMQLGSSVVVKIFSFDVWYQLTGTPAPATLSKARTTTTAAPASAAYSAVFSSGPITRGRGCSTGVSTKNLAAGQSLKLPADPEKVCTAPALYTISLNPLLARASSWSLGSSTDWLQPSVMVTHDYPAARVIAVVAQCSGVPLSFSVKANFLNPGNYPGSGQHYATSIIHLFFLVCYALLLIVFLVMIQYDDEICSRGGIIGAREYVCGGEEHDHSAAKPILVVADVRSSGGGPNTRPETSSLYTAHSNAHLTSSSGIYDDNDINCGSSDAASEKEQRRAKRERQEQKKQRSRPRHHVSATSTSRRYAANDLDDDRRGSSTGVVSAFASPLRWRFRAVGMTDVVGHQVLDPVRLWWAESHILVMYAPIQWLVLVLLVLRCLLSVLLAAKFFLLSRAVHRDSLMGNSLSLVCIIFEVATDTLLIPIEMLVAMGWGLAFTAPLPTNQIVTVGLATLTMFIVFVFSAACAKDGLSMALTANRYARLINGNLCNTVAYTRAAFEMVCRVHNVLRMFLLSLWLSKTVVPADAAAVQRQRRLSHRQLQGAQNECREGQGMAGPGDSSSDGVSCRSDLHRRTSSATSSSSSGQCDGSSLVYLRYRGMWVPFAMLLVWAVLLLVFAFTFYEPEDYYMVVAFRELQSVYLLGFIILFLRTAHSGRRESALYGYRAYGVTGGVAATSPAARGGGCGKMPLFTKGLTTCCSPPATVAHTNVKSKDSLGNLDDAFTATVVTPRAPGGGASWATAAAAPTATAAHASAFRGREPASPVERQVTCPPDTSSLTSVASAATMTASSTTRRTHDSANDVDSSEDDEGAEEDRADLKDGHTVQRRRLAHDASVEAVASRTPQPTSRAPPHHNARDFEGFYNTGFAAAPFPSAALNASLFYMHGSAGRRGSDAPISFRRSQAATATPGPHTEGHSKRPASPASVKASTVTAARPLSIASRREAAGEQLCRLAVTLPTMTTVHWLSLVITLLVPVNLLCLDVMALGWIRRRVDASYGGASALPSSGRTTAPTSLRVVICGAAGVSTGVAEAPSSCGNDSGFTVILWLLAPNGLLCRLVIHRLRRPTGEAVADGHEPEGESVVDLSPSAEWQVCCDVYERVRQLAPQLEVIELFIRYACLWVMLHAPLPCATVASEWTGAWLLNSPAPEEEKAMAPNGSHWRAANSVTASVLPRRAADVIAAA</sequence>
<dbReference type="GO" id="GO:0048024">
    <property type="term" value="P:regulation of mRNA splicing, via spliceosome"/>
    <property type="evidence" value="ECO:0007669"/>
    <property type="project" value="TreeGrafter"/>
</dbReference>
<dbReference type="VEuPathDB" id="TriTrypDB:LdBPK_030540.1"/>
<dbReference type="VEuPathDB" id="TriTrypDB:LdBPK_030530.1"/>
<dbReference type="VEuPathDB" id="TriTrypDB:LdCL_030010500"/>
<dbReference type="VEuPathDB" id="TriTrypDB:LdCL_030010400"/>
<reference evidence="4" key="1">
    <citation type="submission" date="2019-02" db="EMBL/GenBank/DDBJ databases">
        <title>FDA dAtabase for Regulatory Grade micrObial Sequences (FDA-ARGOS): Supporting development and validation of Infectious Disease Dx tests.</title>
        <authorList>
            <person name="Duncan R."/>
            <person name="Fisher C."/>
            <person name="Tallon L."/>
            <person name="Sadzewicz L."/>
            <person name="Sengamalay N."/>
            <person name="Ott S."/>
            <person name="Godinez A."/>
            <person name="Nagaraj S."/>
            <person name="Vavikolanu K."/>
            <person name="Nadendla S."/>
            <person name="Aluvathingal J."/>
            <person name="Sichtig H."/>
        </authorList>
    </citation>
    <scope>NUCLEOTIDE SEQUENCE [LARGE SCALE GENOMIC DNA]</scope>
    <source>
        <strain evidence="4">FDAARGOS_361</strain>
    </source>
</reference>
<feature type="transmembrane region" description="Helical" evidence="2">
    <location>
        <begin position="1019"/>
        <end position="1040"/>
    </location>
</feature>
<gene>
    <name evidence="3" type="ORF">CGC21_30240</name>
</gene>
<feature type="transmembrane region" description="Helical" evidence="2">
    <location>
        <begin position="587"/>
        <end position="607"/>
    </location>
</feature>
<feature type="transmembrane region" description="Helical" evidence="2">
    <location>
        <begin position="126"/>
        <end position="144"/>
    </location>
</feature>
<evidence type="ECO:0000256" key="2">
    <source>
        <dbReference type="SAM" id="Phobius"/>
    </source>
</evidence>
<dbReference type="VEuPathDB" id="TriTrypDB:LDHU3_03.0550"/>
<dbReference type="GO" id="GO:0005681">
    <property type="term" value="C:spliceosomal complex"/>
    <property type="evidence" value="ECO:0007669"/>
    <property type="project" value="TreeGrafter"/>
</dbReference>
<organism evidence="3 4">
    <name type="scientific">Leishmania donovani</name>
    <dbReference type="NCBI Taxonomy" id="5661"/>
    <lineage>
        <taxon>Eukaryota</taxon>
        <taxon>Discoba</taxon>
        <taxon>Euglenozoa</taxon>
        <taxon>Kinetoplastea</taxon>
        <taxon>Metakinetoplastina</taxon>
        <taxon>Trypanosomatida</taxon>
        <taxon>Trypanosomatidae</taxon>
        <taxon>Leishmaniinae</taxon>
        <taxon>Leishmania</taxon>
    </lineage>
</organism>
<feature type="region of interest" description="Disordered" evidence="1">
    <location>
        <begin position="966"/>
        <end position="988"/>
    </location>
</feature>
<feature type="region of interest" description="Disordered" evidence="1">
    <location>
        <begin position="1173"/>
        <end position="1276"/>
    </location>
</feature>
<feature type="compositionally biased region" description="Acidic residues" evidence="1">
    <location>
        <begin position="1223"/>
        <end position="1235"/>
    </location>
</feature>
<dbReference type="PANTHER" id="PTHR23148">
    <property type="entry name" value="SERINE/ARGININE REGULATED NUCLEAR MATRIX PROTEIN"/>
    <property type="match status" value="1"/>
</dbReference>
<proteinExistence type="predicted"/>
<keyword evidence="2" id="KW-1133">Transmembrane helix</keyword>
<feature type="region of interest" description="Disordered" evidence="1">
    <location>
        <begin position="1321"/>
        <end position="1348"/>
    </location>
</feature>
<feature type="transmembrane region" description="Helical" evidence="2">
    <location>
        <begin position="789"/>
        <end position="811"/>
    </location>
</feature>
<dbReference type="InterPro" id="IPR052225">
    <property type="entry name" value="Ser/Arg_repetitive_matrix"/>
</dbReference>
<feature type="transmembrane region" description="Helical" evidence="2">
    <location>
        <begin position="97"/>
        <end position="114"/>
    </location>
</feature>
<keyword evidence="2" id="KW-0812">Transmembrane</keyword>
<dbReference type="VEuPathDB" id="TriTrypDB:LDHU3_03.0560"/>
<feature type="compositionally biased region" description="Low complexity" evidence="1">
    <location>
        <begin position="1194"/>
        <end position="1212"/>
    </location>
</feature>
<feature type="transmembrane region" description="Helical" evidence="2">
    <location>
        <begin position="823"/>
        <end position="844"/>
    </location>
</feature>
<feature type="region of interest" description="Disordered" evidence="1">
    <location>
        <begin position="688"/>
        <end position="740"/>
    </location>
</feature>
<evidence type="ECO:0000313" key="4">
    <source>
        <dbReference type="Proteomes" id="UP000318447"/>
    </source>
</evidence>
<feature type="transmembrane region" description="Helical" evidence="2">
    <location>
        <begin position="864"/>
        <end position="886"/>
    </location>
</feature>
<evidence type="ECO:0000313" key="3">
    <source>
        <dbReference type="EMBL" id="TPP45070.1"/>
    </source>
</evidence>
<feature type="compositionally biased region" description="Polar residues" evidence="1">
    <location>
        <begin position="41"/>
        <end position="51"/>
    </location>
</feature>
<feature type="region of interest" description="Disordered" evidence="1">
    <location>
        <begin position="25"/>
        <end position="51"/>
    </location>
</feature>
<dbReference type="GO" id="GO:0003723">
    <property type="term" value="F:RNA binding"/>
    <property type="evidence" value="ECO:0007669"/>
    <property type="project" value="TreeGrafter"/>
</dbReference>
<feature type="compositionally biased region" description="Basic and acidic residues" evidence="1">
    <location>
        <begin position="691"/>
        <end position="708"/>
    </location>
</feature>
<accession>A0A504XG14</accession>
<dbReference type="Proteomes" id="UP000318447">
    <property type="component" value="Unassembled WGS sequence"/>
</dbReference>
<evidence type="ECO:0000256" key="1">
    <source>
        <dbReference type="SAM" id="MobiDB-lite"/>
    </source>
</evidence>
<dbReference type="PANTHER" id="PTHR23148:SF4">
    <property type="entry name" value="PDZ DOMAIN-CONTAINING PROTEIN"/>
    <property type="match status" value="1"/>
</dbReference>
<dbReference type="EMBL" id="RHLC01000043">
    <property type="protein sequence ID" value="TPP45070.1"/>
    <property type="molecule type" value="Genomic_DNA"/>
</dbReference>
<keyword evidence="2" id="KW-0472">Membrane</keyword>